<evidence type="ECO:0000256" key="1">
    <source>
        <dbReference type="SAM" id="MobiDB-lite"/>
    </source>
</evidence>
<protein>
    <submittedName>
        <fullName evidence="2">Uncharacterized protein</fullName>
    </submittedName>
</protein>
<evidence type="ECO:0000313" key="4">
    <source>
        <dbReference type="Proteomes" id="UP001562425"/>
    </source>
</evidence>
<dbReference type="Proteomes" id="UP001562425">
    <property type="component" value="Unassembled WGS sequence"/>
</dbReference>
<evidence type="ECO:0000313" key="3">
    <source>
        <dbReference type="EMBL" id="KAL1396864.1"/>
    </source>
</evidence>
<reference evidence="2 4" key="1">
    <citation type="submission" date="2024-05" db="EMBL/GenBank/DDBJ databases">
        <title>Culex pipiens pipiens assembly and annotation.</title>
        <authorList>
            <person name="Alout H."/>
            <person name="Durand T."/>
        </authorList>
    </citation>
    <scope>NUCLEOTIDE SEQUENCE [LARGE SCALE GENOMIC DNA]</scope>
    <source>
        <strain evidence="2">HA-2024</strain>
        <tissue evidence="2">Whole body</tissue>
    </source>
</reference>
<dbReference type="AlphaFoldDB" id="A0ABD1D078"/>
<feature type="region of interest" description="Disordered" evidence="1">
    <location>
        <begin position="42"/>
        <end position="65"/>
    </location>
</feature>
<feature type="compositionally biased region" description="Basic and acidic residues" evidence="1">
    <location>
        <begin position="298"/>
        <end position="314"/>
    </location>
</feature>
<feature type="region of interest" description="Disordered" evidence="1">
    <location>
        <begin position="298"/>
        <end position="332"/>
    </location>
</feature>
<sequence>MLIRQVIAKEKLHTLFKIYNHRERSDSGPGAELDHPIEDLAQGEDRQFPSPSARGQRAYPDSDEEPCGIVNRELNSAAVKPVMKVLYNKPELAPKQFLLGRIDLGRQADSVPCSADGHLTDHHEEARVQACLRLSYDQQACIEKATLTDVEKKGQLADVTLRNLVCDLKQVDVNYWPHIPQGKNIVRITFVLDAVTLIVCPNVYSKLLLTILPELTTPSEPNEVLKIVSANAVKVFDLDNGSIKTFPTDKLYAARGLLKQLFESKSNICDAVKLIDLNMNRSLGALLLENHDKQPNVAARAKERSCTEEADGKGSEVSTGAAKNDVLNRLEG</sequence>
<dbReference type="EMBL" id="JBEHCU010006543">
    <property type="protein sequence ID" value="KAL1396864.1"/>
    <property type="molecule type" value="Genomic_DNA"/>
</dbReference>
<name>A0ABD1D078_CULPP</name>
<evidence type="ECO:0000313" key="2">
    <source>
        <dbReference type="EMBL" id="KAL1384652.1"/>
    </source>
</evidence>
<organism evidence="2 4">
    <name type="scientific">Culex pipiens pipiens</name>
    <name type="common">Northern house mosquito</name>
    <dbReference type="NCBI Taxonomy" id="38569"/>
    <lineage>
        <taxon>Eukaryota</taxon>
        <taxon>Metazoa</taxon>
        <taxon>Ecdysozoa</taxon>
        <taxon>Arthropoda</taxon>
        <taxon>Hexapoda</taxon>
        <taxon>Insecta</taxon>
        <taxon>Pterygota</taxon>
        <taxon>Neoptera</taxon>
        <taxon>Endopterygota</taxon>
        <taxon>Diptera</taxon>
        <taxon>Nematocera</taxon>
        <taxon>Culicoidea</taxon>
        <taxon>Culicidae</taxon>
        <taxon>Culicinae</taxon>
        <taxon>Culicini</taxon>
        <taxon>Culex</taxon>
        <taxon>Culex</taxon>
    </lineage>
</organism>
<keyword evidence="4" id="KW-1185">Reference proteome</keyword>
<proteinExistence type="predicted"/>
<accession>A0ABD1D078</accession>
<dbReference type="EMBL" id="JBEHCU010008329">
    <property type="protein sequence ID" value="KAL1384652.1"/>
    <property type="molecule type" value="Genomic_DNA"/>
</dbReference>
<comment type="caution">
    <text evidence="2">The sequence shown here is derived from an EMBL/GenBank/DDBJ whole genome shotgun (WGS) entry which is preliminary data.</text>
</comment>
<gene>
    <name evidence="2" type="ORF">pipiens_003322</name>
    <name evidence="3" type="ORF">pipiens_010201</name>
</gene>